<dbReference type="EMBL" id="WIXE01022516">
    <property type="protein sequence ID" value="KAK5967413.1"/>
    <property type="molecule type" value="Genomic_DNA"/>
</dbReference>
<evidence type="ECO:0000256" key="1">
    <source>
        <dbReference type="SAM" id="Phobius"/>
    </source>
</evidence>
<dbReference type="Proteomes" id="UP001331761">
    <property type="component" value="Unassembled WGS sequence"/>
</dbReference>
<keyword evidence="1" id="KW-0472">Membrane</keyword>
<evidence type="ECO:0000313" key="2">
    <source>
        <dbReference type="EMBL" id="KAK5967413.1"/>
    </source>
</evidence>
<protein>
    <submittedName>
        <fullName evidence="2">Uncharacterized protein</fullName>
    </submittedName>
</protein>
<sequence length="115" mass="13083">MMDFVLVHCATDAKCGVKRIRDVQRTSAVRNVITLRCAPLCITQSRVAHLEGSTTSVQRSMFPWKVIILMMLLFNCIVTATPRRDHNRKPHGKGKGRPGPWVHNYYGFTKDDIDT</sequence>
<gene>
    <name evidence="2" type="ORF">GCK32_015134</name>
</gene>
<name>A0AAN8IF62_TRICO</name>
<keyword evidence="1" id="KW-0812">Transmembrane</keyword>
<reference evidence="2 3" key="1">
    <citation type="submission" date="2019-10" db="EMBL/GenBank/DDBJ databases">
        <title>Assembly and Annotation for the nematode Trichostrongylus colubriformis.</title>
        <authorList>
            <person name="Martin J."/>
        </authorList>
    </citation>
    <scope>NUCLEOTIDE SEQUENCE [LARGE SCALE GENOMIC DNA]</scope>
    <source>
        <strain evidence="2">G859</strain>
        <tissue evidence="2">Whole worm</tissue>
    </source>
</reference>
<keyword evidence="1" id="KW-1133">Transmembrane helix</keyword>
<feature type="transmembrane region" description="Helical" evidence="1">
    <location>
        <begin position="62"/>
        <end position="81"/>
    </location>
</feature>
<accession>A0AAN8IF62</accession>
<proteinExistence type="predicted"/>
<keyword evidence="3" id="KW-1185">Reference proteome</keyword>
<comment type="caution">
    <text evidence="2">The sequence shown here is derived from an EMBL/GenBank/DDBJ whole genome shotgun (WGS) entry which is preliminary data.</text>
</comment>
<organism evidence="2 3">
    <name type="scientific">Trichostrongylus colubriformis</name>
    <name type="common">Black scour worm</name>
    <dbReference type="NCBI Taxonomy" id="6319"/>
    <lineage>
        <taxon>Eukaryota</taxon>
        <taxon>Metazoa</taxon>
        <taxon>Ecdysozoa</taxon>
        <taxon>Nematoda</taxon>
        <taxon>Chromadorea</taxon>
        <taxon>Rhabditida</taxon>
        <taxon>Rhabditina</taxon>
        <taxon>Rhabditomorpha</taxon>
        <taxon>Strongyloidea</taxon>
        <taxon>Trichostrongylidae</taxon>
        <taxon>Trichostrongylus</taxon>
    </lineage>
</organism>
<evidence type="ECO:0000313" key="3">
    <source>
        <dbReference type="Proteomes" id="UP001331761"/>
    </source>
</evidence>
<dbReference type="AlphaFoldDB" id="A0AAN8IF62"/>